<dbReference type="SUPFAM" id="SSF55724">
    <property type="entry name" value="Mog1p/PsbP-like"/>
    <property type="match status" value="1"/>
</dbReference>
<dbReference type="Pfam" id="PF01789">
    <property type="entry name" value="PsbP"/>
    <property type="match status" value="1"/>
</dbReference>
<dbReference type="EMBL" id="HBFE01001194">
    <property type="protein sequence ID" value="CAD8724746.1"/>
    <property type="molecule type" value="Transcribed_RNA"/>
</dbReference>
<feature type="domain" description="PsbP C-terminal" evidence="1">
    <location>
        <begin position="68"/>
        <end position="216"/>
    </location>
</feature>
<dbReference type="PANTHER" id="PTHR31407:SF16">
    <property type="entry name" value="PSBP DOMAIN-CONTAINING PROTEIN 7, CHLOROPLASTIC"/>
    <property type="match status" value="1"/>
</dbReference>
<gene>
    <name evidence="2" type="ORF">EMAD1354_LOCUS823</name>
</gene>
<dbReference type="PANTHER" id="PTHR31407">
    <property type="match status" value="1"/>
</dbReference>
<accession>A0A7S0XME8</accession>
<organism evidence="2">
    <name type="scientific">Erythrolobus madagascarensis</name>
    <dbReference type="NCBI Taxonomy" id="708628"/>
    <lineage>
        <taxon>Eukaryota</taxon>
        <taxon>Rhodophyta</taxon>
        <taxon>Bangiophyceae</taxon>
        <taxon>Porphyridiales</taxon>
        <taxon>Porphyridiaceae</taxon>
        <taxon>Erythrolobus</taxon>
    </lineage>
</organism>
<dbReference type="AlphaFoldDB" id="A0A7S0XME8"/>
<evidence type="ECO:0000259" key="1">
    <source>
        <dbReference type="Pfam" id="PF01789"/>
    </source>
</evidence>
<name>A0A7S0XME8_9RHOD</name>
<dbReference type="InterPro" id="IPR016123">
    <property type="entry name" value="Mog1/PsbP_a/b/a-sand"/>
</dbReference>
<dbReference type="GO" id="GO:0019898">
    <property type="term" value="C:extrinsic component of membrane"/>
    <property type="evidence" value="ECO:0007669"/>
    <property type="project" value="InterPro"/>
</dbReference>
<evidence type="ECO:0000313" key="2">
    <source>
        <dbReference type="EMBL" id="CAD8724746.1"/>
    </source>
</evidence>
<reference evidence="2" key="1">
    <citation type="submission" date="2021-01" db="EMBL/GenBank/DDBJ databases">
        <authorList>
            <person name="Corre E."/>
            <person name="Pelletier E."/>
            <person name="Niang G."/>
            <person name="Scheremetjew M."/>
            <person name="Finn R."/>
            <person name="Kale V."/>
            <person name="Holt S."/>
            <person name="Cochrane G."/>
            <person name="Meng A."/>
            <person name="Brown T."/>
            <person name="Cohen L."/>
        </authorList>
    </citation>
    <scope>NUCLEOTIDE SEQUENCE</scope>
    <source>
        <strain evidence="2">CCMP3276</strain>
    </source>
</reference>
<dbReference type="GO" id="GO:0009523">
    <property type="term" value="C:photosystem II"/>
    <property type="evidence" value="ECO:0007669"/>
    <property type="project" value="InterPro"/>
</dbReference>
<dbReference type="Gene3D" id="3.40.1000.10">
    <property type="entry name" value="Mog1/PsbP, alpha/beta/alpha sandwich"/>
    <property type="match status" value="1"/>
</dbReference>
<proteinExistence type="predicted"/>
<protein>
    <recommendedName>
        <fullName evidence="1">PsbP C-terminal domain-containing protein</fullName>
    </recommendedName>
</protein>
<dbReference type="GO" id="GO:0005509">
    <property type="term" value="F:calcium ion binding"/>
    <property type="evidence" value="ECO:0007669"/>
    <property type="project" value="InterPro"/>
</dbReference>
<dbReference type="InterPro" id="IPR002683">
    <property type="entry name" value="PsbP_C"/>
</dbReference>
<dbReference type="GO" id="GO:0015979">
    <property type="term" value="P:photosynthesis"/>
    <property type="evidence" value="ECO:0007669"/>
    <property type="project" value="InterPro"/>
</dbReference>
<dbReference type="NCBIfam" id="NF040946">
    <property type="entry name" value="PSII_PsbP"/>
    <property type="match status" value="1"/>
</dbReference>
<sequence>MVVGKESGGEEYMSHAMTRRTMLRLAGALVAVSAVRFGSDDRGMVHAEEAAPVVQQEFTRYQGPLGLGYSFEYPTGWSVGKKTVKTHMNELVMSPAKKSEGAVRGGGGIVVDPVKINSVSEFGSADAVGNRVIELEKKKDGVSSASLVSAKELQKDGLTYYELEYVIDTSHGGEKHFLAASTITGKNLYVLTTQARTADFNASEPALRHVISSFRVKPQYYTP</sequence>